<feature type="transmembrane region" description="Helical" evidence="7">
    <location>
        <begin position="289"/>
        <end position="308"/>
    </location>
</feature>
<feature type="transmembrane region" description="Helical" evidence="7">
    <location>
        <begin position="150"/>
        <end position="167"/>
    </location>
</feature>
<dbReference type="Pfam" id="PF13440">
    <property type="entry name" value="Polysacc_synt_3"/>
    <property type="match status" value="1"/>
</dbReference>
<keyword evidence="5 7" id="KW-1133">Transmembrane helix</keyword>
<feature type="transmembrane region" description="Helical" evidence="7">
    <location>
        <begin position="173"/>
        <end position="191"/>
    </location>
</feature>
<dbReference type="CDD" id="cd13127">
    <property type="entry name" value="MATE_tuaB_like"/>
    <property type="match status" value="1"/>
</dbReference>
<dbReference type="Proteomes" id="UP000216035">
    <property type="component" value="Unassembled WGS sequence"/>
</dbReference>
<dbReference type="InterPro" id="IPR050833">
    <property type="entry name" value="Poly_Biosynth_Transport"/>
</dbReference>
<feature type="transmembrane region" description="Helical" evidence="7">
    <location>
        <begin position="439"/>
        <end position="457"/>
    </location>
</feature>
<dbReference type="AlphaFoldDB" id="A0A255ZR33"/>
<sequence>METNLHKKSKVGLIWDLGGSFTRQFVTFFISIVLARLLSPAEFGTIAMAMVFVSITQVFIDVGFTQGLIQKQDTKDITYSSIFYINLLISLFFSGLIVLAAPFIGDFYDQEKVTNLLFLLAVIPPIAALGKVHSAILMKRLDLRSLNIRDVLATMLGGAVGVTAAYLDFGVYSLAFQQITTVCMSTLLLWFSSKWKPKLEYSNDEVKGLLGFSSFVFFDDLMRQIFNRIEIVFIGKMFSPTILGFYTRAESFSTQIKSYSTESLRKVMFPLFSALQHDENKINTTYLRVFKLASSLNFFLVGGIYFISKEVIVGLMGVKWYQSVVFFKILIFIALISPQVALMDKLILAKGFAKVKFKMGVFQRFLKIVPLLIGYFYGIFYFSVSFTISTYIVFFAYMWLIYNKLNISILDQLKSFFTPSILLLVSIVAFEFLKPPYSGWYFAIAFTIINFIYLKMIRNEGYYFLLGLLNKGKAVLFRKRSAT</sequence>
<feature type="transmembrane region" description="Helical" evidence="7">
    <location>
        <begin position="320"/>
        <end position="343"/>
    </location>
</feature>
<keyword evidence="6 7" id="KW-0472">Membrane</keyword>
<feature type="transmembrane region" description="Helical" evidence="7">
    <location>
        <begin position="81"/>
        <end position="104"/>
    </location>
</feature>
<evidence type="ECO:0008006" key="10">
    <source>
        <dbReference type="Google" id="ProtNLM"/>
    </source>
</evidence>
<keyword evidence="4 7" id="KW-0812">Transmembrane</keyword>
<dbReference type="PANTHER" id="PTHR30250">
    <property type="entry name" value="PST FAMILY PREDICTED COLANIC ACID TRANSPORTER"/>
    <property type="match status" value="1"/>
</dbReference>
<evidence type="ECO:0000256" key="5">
    <source>
        <dbReference type="ARBA" id="ARBA00022989"/>
    </source>
</evidence>
<gene>
    <name evidence="8" type="ORF">CHX27_08285</name>
</gene>
<evidence type="ECO:0000256" key="3">
    <source>
        <dbReference type="ARBA" id="ARBA00022475"/>
    </source>
</evidence>
<feature type="transmembrane region" description="Helical" evidence="7">
    <location>
        <begin position="21"/>
        <end position="39"/>
    </location>
</feature>
<protein>
    <recommendedName>
        <fullName evidence="10">Lipopolysaccharide biosynthesis protein</fullName>
    </recommendedName>
</protein>
<comment type="subcellular location">
    <subcellularLocation>
        <location evidence="1">Cell membrane</location>
        <topology evidence="1">Multi-pass membrane protein</topology>
    </subcellularLocation>
</comment>
<comment type="similarity">
    <text evidence="2">Belongs to the polysaccharide synthase family.</text>
</comment>
<reference evidence="8 9" key="1">
    <citation type="submission" date="2017-07" db="EMBL/GenBank/DDBJ databases">
        <title>Flavobacterium cyanobacteriorum sp. nov., isolated from cyanobacterial aggregates in a eutrophic lake.</title>
        <authorList>
            <person name="Cai H."/>
        </authorList>
    </citation>
    <scope>NUCLEOTIDE SEQUENCE [LARGE SCALE GENOMIC DNA]</scope>
    <source>
        <strain evidence="8 9">TH167</strain>
    </source>
</reference>
<evidence type="ECO:0000256" key="1">
    <source>
        <dbReference type="ARBA" id="ARBA00004651"/>
    </source>
</evidence>
<dbReference type="OrthoDB" id="9770347at2"/>
<dbReference type="RefSeq" id="WP_094486300.1">
    <property type="nucleotide sequence ID" value="NZ_NOXX01000195.1"/>
</dbReference>
<evidence type="ECO:0000313" key="9">
    <source>
        <dbReference type="Proteomes" id="UP000216035"/>
    </source>
</evidence>
<evidence type="ECO:0000256" key="7">
    <source>
        <dbReference type="SAM" id="Phobius"/>
    </source>
</evidence>
<dbReference type="GO" id="GO:0005886">
    <property type="term" value="C:plasma membrane"/>
    <property type="evidence" value="ECO:0007669"/>
    <property type="project" value="UniProtKB-SubCell"/>
</dbReference>
<evidence type="ECO:0000256" key="4">
    <source>
        <dbReference type="ARBA" id="ARBA00022692"/>
    </source>
</evidence>
<accession>A0A255ZR33</accession>
<organism evidence="8 9">
    <name type="scientific">Flavobacterium aurantiibacter</name>
    <dbReference type="NCBI Taxonomy" id="2023067"/>
    <lineage>
        <taxon>Bacteria</taxon>
        <taxon>Pseudomonadati</taxon>
        <taxon>Bacteroidota</taxon>
        <taxon>Flavobacteriia</taxon>
        <taxon>Flavobacteriales</taxon>
        <taxon>Flavobacteriaceae</taxon>
        <taxon>Flavobacterium</taxon>
    </lineage>
</organism>
<keyword evidence="9" id="KW-1185">Reference proteome</keyword>
<evidence type="ECO:0000256" key="6">
    <source>
        <dbReference type="ARBA" id="ARBA00023136"/>
    </source>
</evidence>
<proteinExistence type="inferred from homology"/>
<dbReference type="PANTHER" id="PTHR30250:SF10">
    <property type="entry name" value="LIPOPOLYSACCHARIDE BIOSYNTHESIS PROTEIN WZXC"/>
    <property type="match status" value="1"/>
</dbReference>
<evidence type="ECO:0000256" key="2">
    <source>
        <dbReference type="ARBA" id="ARBA00007430"/>
    </source>
</evidence>
<keyword evidence="3" id="KW-1003">Cell membrane</keyword>
<name>A0A255ZR33_9FLAO</name>
<feature type="transmembrane region" description="Helical" evidence="7">
    <location>
        <begin position="116"/>
        <end position="138"/>
    </location>
</feature>
<comment type="caution">
    <text evidence="8">The sequence shown here is derived from an EMBL/GenBank/DDBJ whole genome shotgun (WGS) entry which is preliminary data.</text>
</comment>
<evidence type="ECO:0000313" key="8">
    <source>
        <dbReference type="EMBL" id="OYQ43958.1"/>
    </source>
</evidence>
<feature type="transmembrane region" description="Helical" evidence="7">
    <location>
        <begin position="45"/>
        <end position="69"/>
    </location>
</feature>
<dbReference type="EMBL" id="NOXX01000195">
    <property type="protein sequence ID" value="OYQ43958.1"/>
    <property type="molecule type" value="Genomic_DNA"/>
</dbReference>
<feature type="transmembrane region" description="Helical" evidence="7">
    <location>
        <begin position="417"/>
        <end position="433"/>
    </location>
</feature>